<evidence type="ECO:0000313" key="3">
    <source>
        <dbReference type="Proteomes" id="UP000499080"/>
    </source>
</evidence>
<evidence type="ECO:0000313" key="2">
    <source>
        <dbReference type="EMBL" id="GBM53135.1"/>
    </source>
</evidence>
<reference evidence="2 3" key="1">
    <citation type="journal article" date="2019" name="Sci. Rep.">
        <title>Orb-weaving spider Araneus ventricosus genome elucidates the spidroin gene catalogue.</title>
        <authorList>
            <person name="Kono N."/>
            <person name="Nakamura H."/>
            <person name="Ohtoshi R."/>
            <person name="Moran D.A.P."/>
            <person name="Shinohara A."/>
            <person name="Yoshida Y."/>
            <person name="Fujiwara M."/>
            <person name="Mori M."/>
            <person name="Tomita M."/>
            <person name="Arakawa K."/>
        </authorList>
    </citation>
    <scope>NUCLEOTIDE SEQUENCE [LARGE SCALE GENOMIC DNA]</scope>
</reference>
<sequence length="121" mass="13502">MFQLNSTNNCVIDKASFRLNNSFQLNSTEYVIDVLLFAQGLTRSQPINEQQRPDKAALSPGQLPSPRIARITAVIDKAAFAQDKCSLNHEQQRQLPLGQCSSNSTEQHHRYAATPPGYRST</sequence>
<accession>A0A4Y2GKA5</accession>
<evidence type="ECO:0000256" key="1">
    <source>
        <dbReference type="SAM" id="MobiDB-lite"/>
    </source>
</evidence>
<dbReference type="EMBL" id="BGPR01099571">
    <property type="protein sequence ID" value="GBM53135.1"/>
    <property type="molecule type" value="Genomic_DNA"/>
</dbReference>
<feature type="region of interest" description="Disordered" evidence="1">
    <location>
        <begin position="44"/>
        <end position="64"/>
    </location>
</feature>
<gene>
    <name evidence="2" type="ORF">AVEN_201472_1</name>
</gene>
<name>A0A4Y2GKA5_ARAVE</name>
<dbReference type="Proteomes" id="UP000499080">
    <property type="component" value="Unassembled WGS sequence"/>
</dbReference>
<organism evidence="2 3">
    <name type="scientific">Araneus ventricosus</name>
    <name type="common">Orbweaver spider</name>
    <name type="synonym">Epeira ventricosa</name>
    <dbReference type="NCBI Taxonomy" id="182803"/>
    <lineage>
        <taxon>Eukaryota</taxon>
        <taxon>Metazoa</taxon>
        <taxon>Ecdysozoa</taxon>
        <taxon>Arthropoda</taxon>
        <taxon>Chelicerata</taxon>
        <taxon>Arachnida</taxon>
        <taxon>Araneae</taxon>
        <taxon>Araneomorphae</taxon>
        <taxon>Entelegynae</taxon>
        <taxon>Araneoidea</taxon>
        <taxon>Araneidae</taxon>
        <taxon>Araneus</taxon>
    </lineage>
</organism>
<keyword evidence="3" id="KW-1185">Reference proteome</keyword>
<dbReference type="AlphaFoldDB" id="A0A4Y2GKA5"/>
<comment type="caution">
    <text evidence="2">The sequence shown here is derived from an EMBL/GenBank/DDBJ whole genome shotgun (WGS) entry which is preliminary data.</text>
</comment>
<feature type="region of interest" description="Disordered" evidence="1">
    <location>
        <begin position="92"/>
        <end position="121"/>
    </location>
</feature>
<proteinExistence type="predicted"/>
<protein>
    <submittedName>
        <fullName evidence="2">Uncharacterized protein</fullName>
    </submittedName>
</protein>